<accession>A0A1X7AFJ1</accession>
<evidence type="ECO:0000256" key="1">
    <source>
        <dbReference type="SAM" id="SignalP"/>
    </source>
</evidence>
<organism evidence="2 3">
    <name type="scientific">Parendozoicomonas haliclonae</name>
    <dbReference type="NCBI Taxonomy" id="1960125"/>
    <lineage>
        <taxon>Bacteria</taxon>
        <taxon>Pseudomonadati</taxon>
        <taxon>Pseudomonadota</taxon>
        <taxon>Gammaproteobacteria</taxon>
        <taxon>Oceanospirillales</taxon>
        <taxon>Endozoicomonadaceae</taxon>
        <taxon>Parendozoicomonas</taxon>
    </lineage>
</organism>
<feature type="chain" id="PRO_5013231015" evidence="1">
    <location>
        <begin position="23"/>
        <end position="316"/>
    </location>
</feature>
<sequence length="316" mass="34774">MLSTLRLLLPALLLLLSLQAYGHGSGLCSTSKMGARDSHTDAMEAMFPPEAFVLTASQASAGANNLKTAIATNKNSGKQWFVKIASAANCDRMKQDNELVARLMDTDLEYLSQNQVSIVFPEIIGLYNIGNDIYKIQSFPLIKEPNLKDLTLAFLNDAADNQISLSAFQGESYQTLVAGHTAFGKAIAALAYGPQPTERENDSFFEKPVYAPLADRNPGNQLYNRETGELWLIDVDSEDSEKITQAGDLVRLTLLEWRVSKGRVMSCGCECLTILYQSFRNGFTQYLSKGYSPAEVGDWLDTQFQDTNPNACPQKG</sequence>
<dbReference type="RefSeq" id="WP_087107168.1">
    <property type="nucleotide sequence ID" value="NZ_CBCSCN010000001.1"/>
</dbReference>
<protein>
    <submittedName>
        <fullName evidence="2">Uncharacterized protein</fullName>
    </submittedName>
</protein>
<gene>
    <name evidence="2" type="ORF">EHSB41UT_00809</name>
</gene>
<evidence type="ECO:0000313" key="3">
    <source>
        <dbReference type="Proteomes" id="UP000196573"/>
    </source>
</evidence>
<proteinExistence type="predicted"/>
<dbReference type="AlphaFoldDB" id="A0A1X7AFJ1"/>
<keyword evidence="3" id="KW-1185">Reference proteome</keyword>
<dbReference type="EMBL" id="FWPT01000002">
    <property type="protein sequence ID" value="SMA37945.1"/>
    <property type="molecule type" value="Genomic_DNA"/>
</dbReference>
<evidence type="ECO:0000313" key="2">
    <source>
        <dbReference type="EMBL" id="SMA37945.1"/>
    </source>
</evidence>
<name>A0A1X7AFJ1_9GAMM</name>
<feature type="signal peptide" evidence="1">
    <location>
        <begin position="1"/>
        <end position="22"/>
    </location>
</feature>
<dbReference type="Proteomes" id="UP000196573">
    <property type="component" value="Unassembled WGS sequence"/>
</dbReference>
<reference evidence="2 3" key="1">
    <citation type="submission" date="2017-03" db="EMBL/GenBank/DDBJ databases">
        <authorList>
            <person name="Afonso C.L."/>
            <person name="Miller P.J."/>
            <person name="Scott M.A."/>
            <person name="Spackman E."/>
            <person name="Goraichik I."/>
            <person name="Dimitrov K.M."/>
            <person name="Suarez D.L."/>
            <person name="Swayne D.E."/>
        </authorList>
    </citation>
    <scope>NUCLEOTIDE SEQUENCE [LARGE SCALE GENOMIC DNA]</scope>
    <source>
        <strain evidence="2">SB41UT1</strain>
    </source>
</reference>
<keyword evidence="1" id="KW-0732">Signal</keyword>